<gene>
    <name evidence="3" type="ORF">FHU35_15358</name>
</gene>
<dbReference type="SUPFAM" id="SSF48452">
    <property type="entry name" value="TPR-like"/>
    <property type="match status" value="1"/>
</dbReference>
<feature type="region of interest" description="Disordered" evidence="1">
    <location>
        <begin position="93"/>
        <end position="118"/>
    </location>
</feature>
<dbReference type="InterPro" id="IPR010982">
    <property type="entry name" value="Lambda_DNA-bd_dom_sf"/>
</dbReference>
<dbReference type="AlphaFoldDB" id="A0A561U2C5"/>
<proteinExistence type="predicted"/>
<evidence type="ECO:0000259" key="2">
    <source>
        <dbReference type="SMART" id="SM00530"/>
    </source>
</evidence>
<accession>A0A561U2C5</accession>
<sequence length="458" mass="50776">MARMPEAVRELRRGLGATLRGFRESSPLDQAAIGRITSYSRTSISHIESGRQFPEREFWRVADQALNANGVLLERFDNVVEREKQIRIAELRGGQVRRDDDTPPEPRFSGPPHDEDWHDDVNRREVLRLVAVTGSLLAIPSIDADRVLHAAERPRRLDSATVDAYSHLNANLWARFGESRSKRDVLPVVRHQLDVLRSSLNEPQAVAVQQRLCALAADLFQLCGEVFFDVGSYAAAAQCYAEAAHASKEARQPDLWACAMTRHAFISIYEHQYRRAVPLLDGAAQLALRGDPTRTTRYWVAAVRAQTSAGLGDLPSCQRSLGEAERVADLTDRAPSTGWLRFEGARLDEERTSCFVKLRRPELAEPALNKALGQATSARRRGSVLVDLATVGAQRGDVDQLVLNGAAAVDSARRTSSVGYLGRKLGDLQAQLMPYVGDRHVRYLDSQIRDVVSVASSQ</sequence>
<protein>
    <submittedName>
        <fullName evidence="3">Helix-turn-helix protein</fullName>
    </submittedName>
</protein>
<dbReference type="Proteomes" id="UP000316184">
    <property type="component" value="Unassembled WGS sequence"/>
</dbReference>
<reference evidence="3 4" key="1">
    <citation type="submission" date="2019-06" db="EMBL/GenBank/DDBJ databases">
        <title>Sequencing the genomes of 1000 actinobacteria strains.</title>
        <authorList>
            <person name="Klenk H.-P."/>
        </authorList>
    </citation>
    <scope>NUCLEOTIDE SEQUENCE [LARGE SCALE GENOMIC DNA]</scope>
    <source>
        <strain evidence="3 4">DSM 46699</strain>
    </source>
</reference>
<dbReference type="SUPFAM" id="SSF47413">
    <property type="entry name" value="lambda repressor-like DNA-binding domains"/>
    <property type="match status" value="1"/>
</dbReference>
<dbReference type="InterPro" id="IPR001387">
    <property type="entry name" value="Cro/C1-type_HTH"/>
</dbReference>
<dbReference type="SMART" id="SM00530">
    <property type="entry name" value="HTH_XRE"/>
    <property type="match status" value="1"/>
</dbReference>
<dbReference type="EMBL" id="VIWX01000005">
    <property type="protein sequence ID" value="TWF93514.1"/>
    <property type="molecule type" value="Genomic_DNA"/>
</dbReference>
<evidence type="ECO:0000313" key="4">
    <source>
        <dbReference type="Proteomes" id="UP000316184"/>
    </source>
</evidence>
<keyword evidence="4" id="KW-1185">Reference proteome</keyword>
<dbReference type="Pfam" id="PF13560">
    <property type="entry name" value="HTH_31"/>
    <property type="match status" value="1"/>
</dbReference>
<dbReference type="CDD" id="cd00093">
    <property type="entry name" value="HTH_XRE"/>
    <property type="match status" value="1"/>
</dbReference>
<dbReference type="InterPro" id="IPR011990">
    <property type="entry name" value="TPR-like_helical_dom_sf"/>
</dbReference>
<organism evidence="3 4">
    <name type="scientific">Saccharopolyspora dendranthemae</name>
    <dbReference type="NCBI Taxonomy" id="1181886"/>
    <lineage>
        <taxon>Bacteria</taxon>
        <taxon>Bacillati</taxon>
        <taxon>Actinomycetota</taxon>
        <taxon>Actinomycetes</taxon>
        <taxon>Pseudonocardiales</taxon>
        <taxon>Pseudonocardiaceae</taxon>
        <taxon>Saccharopolyspora</taxon>
    </lineage>
</organism>
<evidence type="ECO:0000313" key="3">
    <source>
        <dbReference type="EMBL" id="TWF93514.1"/>
    </source>
</evidence>
<name>A0A561U2C5_9PSEU</name>
<comment type="caution">
    <text evidence="3">The sequence shown here is derived from an EMBL/GenBank/DDBJ whole genome shotgun (WGS) entry which is preliminary data.</text>
</comment>
<feature type="domain" description="HTH cro/C1-type" evidence="2">
    <location>
        <begin position="18"/>
        <end position="73"/>
    </location>
</feature>
<dbReference type="GO" id="GO:0003677">
    <property type="term" value="F:DNA binding"/>
    <property type="evidence" value="ECO:0007669"/>
    <property type="project" value="InterPro"/>
</dbReference>
<evidence type="ECO:0000256" key="1">
    <source>
        <dbReference type="SAM" id="MobiDB-lite"/>
    </source>
</evidence>
<dbReference type="Gene3D" id="1.10.260.40">
    <property type="entry name" value="lambda repressor-like DNA-binding domains"/>
    <property type="match status" value="1"/>
</dbReference>